<dbReference type="EMBL" id="CM008048">
    <property type="protein sequence ID" value="PAN17399.1"/>
    <property type="molecule type" value="Genomic_DNA"/>
</dbReference>
<evidence type="ECO:0000256" key="4">
    <source>
        <dbReference type="ARBA" id="ARBA00022679"/>
    </source>
</evidence>
<dbReference type="InterPro" id="IPR052059">
    <property type="entry name" value="CR_Ser/Thr_kinase"/>
</dbReference>
<evidence type="ECO:0000256" key="6">
    <source>
        <dbReference type="ARBA" id="ARBA00022729"/>
    </source>
</evidence>
<feature type="domain" description="Protein kinase" evidence="16">
    <location>
        <begin position="1"/>
        <end position="146"/>
    </location>
</feature>
<evidence type="ECO:0000256" key="12">
    <source>
        <dbReference type="ARBA" id="ARBA00023170"/>
    </source>
</evidence>
<organism evidence="17">
    <name type="scientific">Panicum hallii</name>
    <dbReference type="NCBI Taxonomy" id="206008"/>
    <lineage>
        <taxon>Eukaryota</taxon>
        <taxon>Viridiplantae</taxon>
        <taxon>Streptophyta</taxon>
        <taxon>Embryophyta</taxon>
        <taxon>Tracheophyta</taxon>
        <taxon>Spermatophyta</taxon>
        <taxon>Magnoliopsida</taxon>
        <taxon>Liliopsida</taxon>
        <taxon>Poales</taxon>
        <taxon>Poaceae</taxon>
        <taxon>PACMAD clade</taxon>
        <taxon>Panicoideae</taxon>
        <taxon>Panicodae</taxon>
        <taxon>Paniceae</taxon>
        <taxon>Panicinae</taxon>
        <taxon>Panicum</taxon>
        <taxon>Panicum sect. Panicum</taxon>
    </lineage>
</organism>
<reference evidence="17" key="1">
    <citation type="submission" date="2018-04" db="EMBL/GenBank/DDBJ databases">
        <title>WGS assembly of Panicum hallii.</title>
        <authorList>
            <person name="Lovell J."/>
            <person name="Jenkins J."/>
            <person name="Lowry D."/>
            <person name="Mamidi S."/>
            <person name="Sreedasyam A."/>
            <person name="Weng X."/>
            <person name="Barry K."/>
            <person name="Bonette J."/>
            <person name="Campitelli B."/>
            <person name="Daum C."/>
            <person name="Gordon S."/>
            <person name="Gould B."/>
            <person name="Lipzen A."/>
            <person name="Macqueen A."/>
            <person name="Palacio-Mejia J."/>
            <person name="Plott C."/>
            <person name="Shakirov E."/>
            <person name="Shu S."/>
            <person name="Yoshinaga Y."/>
            <person name="Zane M."/>
            <person name="Rokhsar D."/>
            <person name="Grimwood J."/>
            <person name="Schmutz J."/>
            <person name="Juenger T."/>
        </authorList>
    </citation>
    <scope>NUCLEOTIDE SEQUENCE [LARGE SCALE GENOMIC DNA]</scope>
    <source>
        <strain evidence="17">FIL2</strain>
    </source>
</reference>
<dbReference type="Gene3D" id="1.10.510.10">
    <property type="entry name" value="Transferase(Phosphotransferase) domain 1"/>
    <property type="match status" value="1"/>
</dbReference>
<name>A0A2S3H8B1_9POAL</name>
<dbReference type="GO" id="GO:0005524">
    <property type="term" value="F:ATP binding"/>
    <property type="evidence" value="ECO:0007669"/>
    <property type="project" value="UniProtKB-KW"/>
</dbReference>
<dbReference type="GO" id="GO:0004674">
    <property type="term" value="F:protein serine/threonine kinase activity"/>
    <property type="evidence" value="ECO:0007669"/>
    <property type="project" value="UniProtKB-KW"/>
</dbReference>
<dbReference type="InterPro" id="IPR000719">
    <property type="entry name" value="Prot_kinase_dom"/>
</dbReference>
<gene>
    <name evidence="17" type="ORF">PAHAL_3G128800</name>
</gene>
<dbReference type="Pfam" id="PF00069">
    <property type="entry name" value="Pkinase"/>
    <property type="match status" value="1"/>
</dbReference>
<protein>
    <recommendedName>
        <fullName evidence="2">non-specific serine/threonine protein kinase</fullName>
        <ecNumber evidence="2">2.7.11.1</ecNumber>
    </recommendedName>
</protein>
<evidence type="ECO:0000256" key="10">
    <source>
        <dbReference type="ARBA" id="ARBA00022989"/>
    </source>
</evidence>
<dbReference type="Gramene" id="PAN17399">
    <property type="protein sequence ID" value="PAN17399"/>
    <property type="gene ID" value="PAHAL_3G128800"/>
</dbReference>
<evidence type="ECO:0000256" key="15">
    <source>
        <dbReference type="ARBA" id="ARBA00048679"/>
    </source>
</evidence>
<dbReference type="Proteomes" id="UP000243499">
    <property type="component" value="Chromosome 3"/>
</dbReference>
<keyword evidence="3" id="KW-0723">Serine/threonine-protein kinase</keyword>
<evidence type="ECO:0000256" key="1">
    <source>
        <dbReference type="ARBA" id="ARBA00004479"/>
    </source>
</evidence>
<keyword evidence="12" id="KW-0675">Receptor</keyword>
<dbReference type="SUPFAM" id="SSF56112">
    <property type="entry name" value="Protein kinase-like (PK-like)"/>
    <property type="match status" value="1"/>
</dbReference>
<accession>A0A2S3H8B1</accession>
<evidence type="ECO:0000256" key="9">
    <source>
        <dbReference type="ARBA" id="ARBA00022840"/>
    </source>
</evidence>
<dbReference type="InterPro" id="IPR011009">
    <property type="entry name" value="Kinase-like_dom_sf"/>
</dbReference>
<keyword evidence="4" id="KW-0808">Transferase</keyword>
<dbReference type="PANTHER" id="PTHR47973">
    <property type="entry name" value="CYSTEINE-RICH RECEPTOR-LIKE PROTEIN KINASE 3"/>
    <property type="match status" value="1"/>
</dbReference>
<evidence type="ECO:0000256" key="5">
    <source>
        <dbReference type="ARBA" id="ARBA00022692"/>
    </source>
</evidence>
<dbReference type="AlphaFoldDB" id="A0A2S3H8B1"/>
<keyword evidence="8" id="KW-0418">Kinase</keyword>
<proteinExistence type="predicted"/>
<dbReference type="GO" id="GO:0016020">
    <property type="term" value="C:membrane"/>
    <property type="evidence" value="ECO:0007669"/>
    <property type="project" value="UniProtKB-SubCell"/>
</dbReference>
<dbReference type="EC" id="2.7.11.1" evidence="2"/>
<evidence type="ECO:0000259" key="16">
    <source>
        <dbReference type="PROSITE" id="PS50011"/>
    </source>
</evidence>
<comment type="subcellular location">
    <subcellularLocation>
        <location evidence="1">Membrane</location>
        <topology evidence="1">Single-pass type I membrane protein</topology>
    </subcellularLocation>
</comment>
<keyword evidence="7" id="KW-0547">Nucleotide-binding</keyword>
<evidence type="ECO:0000256" key="14">
    <source>
        <dbReference type="ARBA" id="ARBA00047899"/>
    </source>
</evidence>
<comment type="catalytic activity">
    <reaction evidence="15">
        <text>L-seryl-[protein] + ATP = O-phospho-L-seryl-[protein] + ADP + H(+)</text>
        <dbReference type="Rhea" id="RHEA:17989"/>
        <dbReference type="Rhea" id="RHEA-COMP:9863"/>
        <dbReference type="Rhea" id="RHEA-COMP:11604"/>
        <dbReference type="ChEBI" id="CHEBI:15378"/>
        <dbReference type="ChEBI" id="CHEBI:29999"/>
        <dbReference type="ChEBI" id="CHEBI:30616"/>
        <dbReference type="ChEBI" id="CHEBI:83421"/>
        <dbReference type="ChEBI" id="CHEBI:456216"/>
        <dbReference type="EC" id="2.7.11.1"/>
    </reaction>
</comment>
<evidence type="ECO:0000256" key="3">
    <source>
        <dbReference type="ARBA" id="ARBA00022527"/>
    </source>
</evidence>
<keyword evidence="6" id="KW-0732">Signal</keyword>
<evidence type="ECO:0000256" key="8">
    <source>
        <dbReference type="ARBA" id="ARBA00022777"/>
    </source>
</evidence>
<evidence type="ECO:0000256" key="7">
    <source>
        <dbReference type="ARBA" id="ARBA00022741"/>
    </source>
</evidence>
<evidence type="ECO:0000256" key="2">
    <source>
        <dbReference type="ARBA" id="ARBA00012513"/>
    </source>
</evidence>
<keyword evidence="13" id="KW-0325">Glycoprotein</keyword>
<evidence type="ECO:0000256" key="13">
    <source>
        <dbReference type="ARBA" id="ARBA00023180"/>
    </source>
</evidence>
<comment type="catalytic activity">
    <reaction evidence="14">
        <text>L-threonyl-[protein] + ATP = O-phospho-L-threonyl-[protein] + ADP + H(+)</text>
        <dbReference type="Rhea" id="RHEA:46608"/>
        <dbReference type="Rhea" id="RHEA-COMP:11060"/>
        <dbReference type="Rhea" id="RHEA-COMP:11605"/>
        <dbReference type="ChEBI" id="CHEBI:15378"/>
        <dbReference type="ChEBI" id="CHEBI:30013"/>
        <dbReference type="ChEBI" id="CHEBI:30616"/>
        <dbReference type="ChEBI" id="CHEBI:61977"/>
        <dbReference type="ChEBI" id="CHEBI:456216"/>
        <dbReference type="EC" id="2.7.11.1"/>
    </reaction>
</comment>
<evidence type="ECO:0000313" key="17">
    <source>
        <dbReference type="EMBL" id="PAN17399.1"/>
    </source>
</evidence>
<dbReference type="FunFam" id="1.10.510.10:FF:000287">
    <property type="entry name" value="probable LRR receptor-like serine/threonine-protein kinase RKF3"/>
    <property type="match status" value="1"/>
</dbReference>
<keyword evidence="9" id="KW-0067">ATP-binding</keyword>
<sequence>MRAHVADFGLAQRSRDGQSHLTTRVAGTHGYLAPEYALYGQLTEKSDLYSFGVLLLEIMSARRVLDMTSPAGAVLITDWAWTLVKAGQAREVLDEALSTAESPWCGVMEKFVLVGILCAHVMVALRPTIGEAVRMLEEGDMDVPELPDQPLPYGHNVMFSEAGSNFSASPAFSGRWPRPWTMGTCSGDEPGKFLWIDRKI</sequence>
<keyword evidence="10" id="KW-1133">Transmembrane helix</keyword>
<keyword evidence="5" id="KW-0812">Transmembrane</keyword>
<dbReference type="PROSITE" id="PS50011">
    <property type="entry name" value="PROTEIN_KINASE_DOM"/>
    <property type="match status" value="1"/>
</dbReference>
<evidence type="ECO:0000256" key="11">
    <source>
        <dbReference type="ARBA" id="ARBA00023136"/>
    </source>
</evidence>
<keyword evidence="11" id="KW-0472">Membrane</keyword>